<name>A0ACC2C4C7_DIPCM</name>
<dbReference type="EMBL" id="CM055103">
    <property type="protein sequence ID" value="KAJ7536825.1"/>
    <property type="molecule type" value="Genomic_DNA"/>
</dbReference>
<dbReference type="Proteomes" id="UP001162992">
    <property type="component" value="Chromosome 12"/>
</dbReference>
<organism evidence="1 2">
    <name type="scientific">Diphasiastrum complanatum</name>
    <name type="common">Issler's clubmoss</name>
    <name type="synonym">Lycopodium complanatum</name>
    <dbReference type="NCBI Taxonomy" id="34168"/>
    <lineage>
        <taxon>Eukaryota</taxon>
        <taxon>Viridiplantae</taxon>
        <taxon>Streptophyta</taxon>
        <taxon>Embryophyta</taxon>
        <taxon>Tracheophyta</taxon>
        <taxon>Lycopodiopsida</taxon>
        <taxon>Lycopodiales</taxon>
        <taxon>Lycopodiaceae</taxon>
        <taxon>Lycopodioideae</taxon>
        <taxon>Diphasiastrum</taxon>
    </lineage>
</organism>
<evidence type="ECO:0000313" key="2">
    <source>
        <dbReference type="Proteomes" id="UP001162992"/>
    </source>
</evidence>
<reference evidence="2" key="1">
    <citation type="journal article" date="2024" name="Proc. Natl. Acad. Sci. U.S.A.">
        <title>Extraordinary preservation of gene collinearity over three hundred million years revealed in homosporous lycophytes.</title>
        <authorList>
            <person name="Li C."/>
            <person name="Wickell D."/>
            <person name="Kuo L.Y."/>
            <person name="Chen X."/>
            <person name="Nie B."/>
            <person name="Liao X."/>
            <person name="Peng D."/>
            <person name="Ji J."/>
            <person name="Jenkins J."/>
            <person name="Williams M."/>
            <person name="Shu S."/>
            <person name="Plott C."/>
            <person name="Barry K."/>
            <person name="Rajasekar S."/>
            <person name="Grimwood J."/>
            <person name="Han X."/>
            <person name="Sun S."/>
            <person name="Hou Z."/>
            <person name="He W."/>
            <person name="Dai G."/>
            <person name="Sun C."/>
            <person name="Schmutz J."/>
            <person name="Leebens-Mack J.H."/>
            <person name="Li F.W."/>
            <person name="Wang L."/>
        </authorList>
    </citation>
    <scope>NUCLEOTIDE SEQUENCE [LARGE SCALE GENOMIC DNA]</scope>
    <source>
        <strain evidence="2">cv. PW_Plant_1</strain>
    </source>
</reference>
<proteinExistence type="predicted"/>
<protein>
    <submittedName>
        <fullName evidence="1">Uncharacterized protein</fullName>
    </submittedName>
</protein>
<comment type="caution">
    <text evidence="1">The sequence shown here is derived from an EMBL/GenBank/DDBJ whole genome shotgun (WGS) entry which is preliminary data.</text>
</comment>
<evidence type="ECO:0000313" key="1">
    <source>
        <dbReference type="EMBL" id="KAJ7536825.1"/>
    </source>
</evidence>
<keyword evidence="2" id="KW-1185">Reference proteome</keyword>
<sequence>MSQDNISAEASISPSSSNAEKVPNGGRRFKQLINRSESLERCVEQDRLMRRIAHELVPHSSMAKKILSEFVGTFILLFAAAGTGIVNEKTHGDLTIMGVAAGSGIAVMVIIFSTGHISGAHLNPSVTLAFASMRHFPWIQVPVYIAAQVLASVLASLMLTQVFHPKHFHGGMTSPAASDGQAFLLEFLISFILMFVVTAVATDTRAVGELAGIAVGATVFLNNLIASKFTGASMNPVRTLGPAIAANDYHKVWIYIVAPTLGTQAGALTYNLMRLKDMDSGTSMRSFRKWNADLEDQKNVQSQY</sequence>
<gene>
    <name evidence="1" type="ORF">O6H91_12G083600</name>
</gene>
<accession>A0ACC2C4C7</accession>